<dbReference type="SUPFAM" id="SSF102588">
    <property type="entry name" value="LmbE-like"/>
    <property type="match status" value="1"/>
</dbReference>
<keyword evidence="2" id="KW-1185">Reference proteome</keyword>
<reference evidence="1 2" key="1">
    <citation type="submission" date="2022-08" db="EMBL/GenBank/DDBJ databases">
        <title>Proteogenomics of the novel Dehalobacterium formicoaceticum strain EZ94 highlights a key role of methyltransferases during anaerobic dichloromethane degradation.</title>
        <authorList>
            <person name="Wasmund K."/>
        </authorList>
    </citation>
    <scope>NUCLEOTIDE SEQUENCE [LARGE SCALE GENOMIC DNA]</scope>
    <source>
        <strain evidence="1 2">EZ94</strain>
    </source>
</reference>
<proteinExistence type="predicted"/>
<comment type="caution">
    <text evidence="1">The sequence shown here is derived from an EMBL/GenBank/DDBJ whole genome shotgun (WGS) entry which is preliminary data.</text>
</comment>
<evidence type="ECO:0000313" key="2">
    <source>
        <dbReference type="Proteomes" id="UP001524944"/>
    </source>
</evidence>
<name>A0ABT1XZX6_9FIRM</name>
<organism evidence="1 2">
    <name type="scientific">Dehalobacterium formicoaceticum</name>
    <dbReference type="NCBI Taxonomy" id="51515"/>
    <lineage>
        <taxon>Bacteria</taxon>
        <taxon>Bacillati</taxon>
        <taxon>Bacillota</taxon>
        <taxon>Clostridia</taxon>
        <taxon>Eubacteriales</taxon>
        <taxon>Peptococcaceae</taxon>
        <taxon>Dehalobacterium</taxon>
    </lineage>
</organism>
<dbReference type="Pfam" id="PF02585">
    <property type="entry name" value="PIG-L"/>
    <property type="match status" value="1"/>
</dbReference>
<dbReference type="EMBL" id="JANPWE010000001">
    <property type="protein sequence ID" value="MCR6544177.1"/>
    <property type="molecule type" value="Genomic_DNA"/>
</dbReference>
<accession>A0ABT1XZX6</accession>
<dbReference type="Gene3D" id="3.40.50.10320">
    <property type="entry name" value="LmbE-like"/>
    <property type="match status" value="1"/>
</dbReference>
<dbReference type="InterPro" id="IPR024078">
    <property type="entry name" value="LmbE-like_dom_sf"/>
</dbReference>
<protein>
    <submittedName>
        <fullName evidence="1">PIG-L family deacetylase</fullName>
    </submittedName>
</protein>
<sequence length="211" mass="23959">MKILVIATHPDDEVLGCGGAIAKHVADGDDVYVCIMCSGTSLRYPDQTLAQKRKSDAEKVGYFLGVKEVIFCDFPVIMLDTIPQLEIVTALEKVIFSVQPEVLYTHHPEDINSDHRVVHHACLVWCRSSKTPFLKKVLFYEVFGSNLNFHPNYYITIDQYLALKLESLSFYTTENQVQTRTLDTLEKLAAYRGAEINQGFAEGFVLYREIE</sequence>
<gene>
    <name evidence="1" type="ORF">NVS47_01390</name>
</gene>
<dbReference type="PANTHER" id="PTHR12993:SF11">
    <property type="entry name" value="N-ACETYLGLUCOSAMINYL-PHOSPHATIDYLINOSITOL DE-N-ACETYLASE"/>
    <property type="match status" value="1"/>
</dbReference>
<dbReference type="RefSeq" id="WP_089609672.1">
    <property type="nucleotide sequence ID" value="NZ_CP022121.1"/>
</dbReference>
<dbReference type="PANTHER" id="PTHR12993">
    <property type="entry name" value="N-ACETYLGLUCOSAMINYL-PHOSPHATIDYLINOSITOL DE-N-ACETYLASE-RELATED"/>
    <property type="match status" value="1"/>
</dbReference>
<dbReference type="Proteomes" id="UP001524944">
    <property type="component" value="Unassembled WGS sequence"/>
</dbReference>
<dbReference type="InterPro" id="IPR003737">
    <property type="entry name" value="GlcNAc_PI_deacetylase-related"/>
</dbReference>
<evidence type="ECO:0000313" key="1">
    <source>
        <dbReference type="EMBL" id="MCR6544177.1"/>
    </source>
</evidence>